<organism evidence="1 2">
    <name type="scientific">Lactuca sativa</name>
    <name type="common">Garden lettuce</name>
    <dbReference type="NCBI Taxonomy" id="4236"/>
    <lineage>
        <taxon>Eukaryota</taxon>
        <taxon>Viridiplantae</taxon>
        <taxon>Streptophyta</taxon>
        <taxon>Embryophyta</taxon>
        <taxon>Tracheophyta</taxon>
        <taxon>Spermatophyta</taxon>
        <taxon>Magnoliopsida</taxon>
        <taxon>eudicotyledons</taxon>
        <taxon>Gunneridae</taxon>
        <taxon>Pentapetalae</taxon>
        <taxon>asterids</taxon>
        <taxon>campanulids</taxon>
        <taxon>Asterales</taxon>
        <taxon>Asteraceae</taxon>
        <taxon>Cichorioideae</taxon>
        <taxon>Cichorieae</taxon>
        <taxon>Lactucinae</taxon>
        <taxon>Lactuca</taxon>
    </lineage>
</organism>
<dbReference type="AlphaFoldDB" id="A0A9R1VL74"/>
<comment type="caution">
    <text evidence="1">The sequence shown here is derived from an EMBL/GenBank/DDBJ whole genome shotgun (WGS) entry which is preliminary data.</text>
</comment>
<keyword evidence="2" id="KW-1185">Reference proteome</keyword>
<gene>
    <name evidence="1" type="ORF">LSAT_V11C500267390</name>
</gene>
<accession>A0A9R1VL74</accession>
<dbReference type="Proteomes" id="UP000235145">
    <property type="component" value="Unassembled WGS sequence"/>
</dbReference>
<protein>
    <recommendedName>
        <fullName evidence="3">Protein FAR1-RELATED SEQUENCE</fullName>
    </recommendedName>
</protein>
<proteinExistence type="predicted"/>
<dbReference type="EMBL" id="NBSK02000005">
    <property type="protein sequence ID" value="KAJ0208351.1"/>
    <property type="molecule type" value="Genomic_DNA"/>
</dbReference>
<sequence>MRIGIPPKKSLDMRKKHNANDKVTYCRAKIVLKYINRTCDYKFEKFEEMHSHKLGDIYNLIKTRKLSHSDKEFIVRASTEKIGDTKAYKLKSNLKGDFQQRKQI</sequence>
<reference evidence="1 2" key="1">
    <citation type="journal article" date="2017" name="Nat. Commun.">
        <title>Genome assembly with in vitro proximity ligation data and whole-genome triplication in lettuce.</title>
        <authorList>
            <person name="Reyes-Chin-Wo S."/>
            <person name="Wang Z."/>
            <person name="Yang X."/>
            <person name="Kozik A."/>
            <person name="Arikit S."/>
            <person name="Song C."/>
            <person name="Xia L."/>
            <person name="Froenicke L."/>
            <person name="Lavelle D.O."/>
            <person name="Truco M.J."/>
            <person name="Xia R."/>
            <person name="Zhu S."/>
            <person name="Xu C."/>
            <person name="Xu H."/>
            <person name="Xu X."/>
            <person name="Cox K."/>
            <person name="Korf I."/>
            <person name="Meyers B.C."/>
            <person name="Michelmore R.W."/>
        </authorList>
    </citation>
    <scope>NUCLEOTIDE SEQUENCE [LARGE SCALE GENOMIC DNA]</scope>
    <source>
        <strain evidence="2">cv. Salinas</strain>
        <tissue evidence="1">Seedlings</tissue>
    </source>
</reference>
<evidence type="ECO:0008006" key="3">
    <source>
        <dbReference type="Google" id="ProtNLM"/>
    </source>
</evidence>
<evidence type="ECO:0000313" key="2">
    <source>
        <dbReference type="Proteomes" id="UP000235145"/>
    </source>
</evidence>
<evidence type="ECO:0000313" key="1">
    <source>
        <dbReference type="EMBL" id="KAJ0208351.1"/>
    </source>
</evidence>
<name>A0A9R1VL74_LACSA</name>